<dbReference type="GeneID" id="23443823"/>
<keyword evidence="3" id="KW-1185">Reference proteome</keyword>
<dbReference type="eggNOG" id="ENOG5031NA9">
    <property type="taxonomic scope" value="Bacteria"/>
</dbReference>
<evidence type="ECO:0000313" key="1">
    <source>
        <dbReference type="EMBL" id="AIW13317.1"/>
    </source>
</evidence>
<sequence length="112" mass="12154">MNQCVYLAGSFKEYDKLKAVYAQLMEAGIVTTISEPLQSNGIDGCLTRIKQADILYVLNYDGYVGKSVAMDIGYALGLSKMVYALEPITDPDITHLLDGVLSPSSLISLLSE</sequence>
<dbReference type="PATRIC" id="fig|1051646.9.peg.723"/>
<protein>
    <submittedName>
        <fullName evidence="1">Nucleotide pyrophosphohydrolase</fullName>
    </submittedName>
</protein>
<dbReference type="EMBL" id="CP009354">
    <property type="protein sequence ID" value="AIW13317.1"/>
    <property type="molecule type" value="Genomic_DNA"/>
</dbReference>
<accession>F9T4F7</accession>
<evidence type="ECO:0000313" key="3">
    <source>
        <dbReference type="Proteomes" id="UP000003836"/>
    </source>
</evidence>
<evidence type="ECO:0000313" key="2">
    <source>
        <dbReference type="EMBL" id="EGU56068.1"/>
    </source>
</evidence>
<dbReference type="Gene3D" id="3.40.50.450">
    <property type="match status" value="1"/>
</dbReference>
<dbReference type="AlphaFoldDB" id="F9T4F7"/>
<dbReference type="HOGENOM" id="CLU_168360_0_0_6"/>
<keyword evidence="1" id="KW-0378">Hydrolase</keyword>
<name>F9T4F7_9VIBR</name>
<gene>
    <name evidence="1" type="ORF">IX91_03735</name>
    <name evidence="2" type="ORF">VITU9109_08907</name>
</gene>
<reference evidence="2 3" key="2">
    <citation type="journal article" date="2012" name="Int. J. Syst. Evol. Microbiol.">
        <title>Vibrio caribbeanicus sp. nov., isolated from the marine sponge Scleritoderma cyanea.</title>
        <authorList>
            <person name="Hoffmann M."/>
            <person name="Monday S.R."/>
            <person name="Allard M.W."/>
            <person name="Strain E.A."/>
            <person name="Whittaker P."/>
            <person name="Naum M."/>
            <person name="McCarthy P.J."/>
            <person name="Lopez J.V."/>
            <person name="Fischer M."/>
            <person name="Brown E.W."/>
        </authorList>
    </citation>
    <scope>NUCLEOTIDE SEQUENCE [LARGE SCALE GENOMIC DNA]</scope>
    <source>
        <strain evidence="2 3">ATCC 19109</strain>
    </source>
</reference>
<reference evidence="2" key="1">
    <citation type="submission" date="2011-08" db="EMBL/GenBank/DDBJ databases">
        <authorList>
            <person name="Hoffman M."/>
            <person name="Strain E.A."/>
            <person name="Brown E."/>
            <person name="Allard M.W."/>
        </authorList>
    </citation>
    <scope>NUCLEOTIDE SEQUENCE</scope>
    <source>
        <strain evidence="2">ATCC 19109</strain>
    </source>
</reference>
<dbReference type="Proteomes" id="UP000003836">
    <property type="component" value="Unassembled WGS sequence"/>
</dbReference>
<proteinExistence type="predicted"/>
<dbReference type="Proteomes" id="UP000030071">
    <property type="component" value="Chromosome 1"/>
</dbReference>
<organism evidence="1 4">
    <name type="scientific">Vibrio tubiashii ATCC 19109</name>
    <dbReference type="NCBI Taxonomy" id="1051646"/>
    <lineage>
        <taxon>Bacteria</taxon>
        <taxon>Pseudomonadati</taxon>
        <taxon>Pseudomonadota</taxon>
        <taxon>Gammaproteobacteria</taxon>
        <taxon>Vibrionales</taxon>
        <taxon>Vibrionaceae</taxon>
        <taxon>Vibrio</taxon>
        <taxon>Vibrio oreintalis group</taxon>
    </lineage>
</organism>
<dbReference type="KEGG" id="vtu:IX91_03735"/>
<dbReference type="SUPFAM" id="SSF52309">
    <property type="entry name" value="N-(deoxy)ribosyltransferase-like"/>
    <property type="match status" value="1"/>
</dbReference>
<dbReference type="RefSeq" id="WP_004744391.1">
    <property type="nucleotide sequence ID" value="NZ_AFWI01000124.1"/>
</dbReference>
<reference evidence="1 4" key="3">
    <citation type="submission" date="2014-08" db="EMBL/GenBank/DDBJ databases">
        <title>First Complete Genome Sequence of the Shellfish Pathogen Vibrio tubiashii.</title>
        <authorList>
            <person name="Richards G.P."/>
            <person name="Needleman D.S."/>
            <person name="Watson M.A."/>
            <person name="Bono J.L."/>
        </authorList>
    </citation>
    <scope>NUCLEOTIDE SEQUENCE [LARGE SCALE GENOMIC DNA]</scope>
    <source>
        <strain evidence="1 4">ATCC 19109</strain>
    </source>
</reference>
<evidence type="ECO:0000313" key="4">
    <source>
        <dbReference type="Proteomes" id="UP000030071"/>
    </source>
</evidence>
<dbReference type="EMBL" id="AFWI01000124">
    <property type="protein sequence ID" value="EGU56068.1"/>
    <property type="molecule type" value="Genomic_DNA"/>
</dbReference>
<dbReference type="GO" id="GO:0016787">
    <property type="term" value="F:hydrolase activity"/>
    <property type="evidence" value="ECO:0007669"/>
    <property type="project" value="UniProtKB-KW"/>
</dbReference>